<keyword evidence="2" id="KW-1185">Reference proteome</keyword>
<evidence type="ECO:0000313" key="2">
    <source>
        <dbReference type="Proteomes" id="UP001595850"/>
    </source>
</evidence>
<dbReference type="RefSeq" id="WP_377284638.1">
    <property type="nucleotide sequence ID" value="NZ_JBHSBM010000002.1"/>
</dbReference>
<comment type="caution">
    <text evidence="1">The sequence shown here is derived from an EMBL/GenBank/DDBJ whole genome shotgun (WGS) entry which is preliminary data.</text>
</comment>
<dbReference type="EMBL" id="JBHSBM010000002">
    <property type="protein sequence ID" value="MFC4056679.1"/>
    <property type="molecule type" value="Genomic_DNA"/>
</dbReference>
<evidence type="ECO:0000313" key="1">
    <source>
        <dbReference type="EMBL" id="MFC4056679.1"/>
    </source>
</evidence>
<protein>
    <submittedName>
        <fullName evidence="1">Uncharacterized protein</fullName>
    </submittedName>
</protein>
<sequence>MVVFVALGGSPSATRRLSTGSPSSVVGAQTVSKQYDERYGVTDDE</sequence>
<organism evidence="1 2">
    <name type="scientific">Planomonospora corallina</name>
    <dbReference type="NCBI Taxonomy" id="1806052"/>
    <lineage>
        <taxon>Bacteria</taxon>
        <taxon>Bacillati</taxon>
        <taxon>Actinomycetota</taxon>
        <taxon>Actinomycetes</taxon>
        <taxon>Streptosporangiales</taxon>
        <taxon>Streptosporangiaceae</taxon>
        <taxon>Planomonospora</taxon>
    </lineage>
</organism>
<proteinExistence type="predicted"/>
<gene>
    <name evidence="1" type="ORF">ACFOWE_00080</name>
</gene>
<dbReference type="Proteomes" id="UP001595850">
    <property type="component" value="Unassembled WGS sequence"/>
</dbReference>
<reference evidence="2" key="1">
    <citation type="journal article" date="2019" name="Int. J. Syst. Evol. Microbiol.">
        <title>The Global Catalogue of Microorganisms (GCM) 10K type strain sequencing project: providing services to taxonomists for standard genome sequencing and annotation.</title>
        <authorList>
            <consortium name="The Broad Institute Genomics Platform"/>
            <consortium name="The Broad Institute Genome Sequencing Center for Infectious Disease"/>
            <person name="Wu L."/>
            <person name="Ma J."/>
        </authorList>
    </citation>
    <scope>NUCLEOTIDE SEQUENCE [LARGE SCALE GENOMIC DNA]</scope>
    <source>
        <strain evidence="2">TBRC 4489</strain>
    </source>
</reference>
<accession>A0ABV8I126</accession>
<name>A0ABV8I126_9ACTN</name>